<dbReference type="RefSeq" id="WP_342743040.1">
    <property type="nucleotide sequence ID" value="NZ_FOUY01000033.1"/>
</dbReference>
<comment type="function">
    <text evidence="1">Could be involved in insertion of integral membrane proteins into the membrane.</text>
</comment>
<protein>
    <recommendedName>
        <fullName evidence="1">Putative membrane protein insertion efficiency factor</fullName>
    </recommendedName>
</protein>
<sequence>MSRGTTAVVEEDPMSEDRDAAPRGAVRSGDVDGHAASGSDRVAPPGRTDTGRTDTDTDTDRPSGTCSSARGSDGPDPDCAAADHRGPDHCDSHRSVSDRSDSDHSGSDQSGSDQSGSDFDPGDTASSHEPPPQAPRTLGARAAVAAVRWYQVWISPNLLPSCRFMPSCSAYAVEALTVHGAIRGIGLTVWRLLRCAPWHPGGWDPVPPPRGPGRSGPEPGAADPAPTDPSRTEGL</sequence>
<feature type="compositionally biased region" description="Basic and acidic residues" evidence="2">
    <location>
        <begin position="49"/>
        <end position="61"/>
    </location>
</feature>
<dbReference type="SMART" id="SM01234">
    <property type="entry name" value="Haemolytic"/>
    <property type="match status" value="1"/>
</dbReference>
<dbReference type="STRING" id="260086.SAMN05216207_103315"/>
<comment type="similarity">
    <text evidence="1">Belongs to the UPF0161 family.</text>
</comment>
<dbReference type="HAMAP" id="MF_00386">
    <property type="entry name" value="UPF0161_YidD"/>
    <property type="match status" value="1"/>
</dbReference>
<dbReference type="InterPro" id="IPR002696">
    <property type="entry name" value="Membr_insert_effic_factor_YidD"/>
</dbReference>
<feature type="region of interest" description="Disordered" evidence="2">
    <location>
        <begin position="202"/>
        <end position="235"/>
    </location>
</feature>
<keyword evidence="1" id="KW-1003">Cell membrane</keyword>
<dbReference type="GO" id="GO:0005886">
    <property type="term" value="C:plasma membrane"/>
    <property type="evidence" value="ECO:0007669"/>
    <property type="project" value="UniProtKB-SubCell"/>
</dbReference>
<gene>
    <name evidence="3" type="ORF">SAMN05216207_103315</name>
</gene>
<feature type="region of interest" description="Disordered" evidence="2">
    <location>
        <begin position="1"/>
        <end position="139"/>
    </location>
</feature>
<comment type="subcellular location">
    <subcellularLocation>
        <location evidence="1">Cell membrane</location>
        <topology evidence="1">Peripheral membrane protein</topology>
        <orientation evidence="1">Cytoplasmic side</orientation>
    </subcellularLocation>
</comment>
<evidence type="ECO:0000313" key="4">
    <source>
        <dbReference type="Proteomes" id="UP000199614"/>
    </source>
</evidence>
<dbReference type="Proteomes" id="UP000199614">
    <property type="component" value="Unassembled WGS sequence"/>
</dbReference>
<dbReference type="AlphaFoldDB" id="A0A1I5EUL7"/>
<dbReference type="Pfam" id="PF01809">
    <property type="entry name" value="YidD"/>
    <property type="match status" value="1"/>
</dbReference>
<evidence type="ECO:0000313" key="3">
    <source>
        <dbReference type="EMBL" id="SFO15204.1"/>
    </source>
</evidence>
<reference evidence="3 4" key="1">
    <citation type="submission" date="2016-10" db="EMBL/GenBank/DDBJ databases">
        <authorList>
            <person name="de Groot N.N."/>
        </authorList>
    </citation>
    <scope>NUCLEOTIDE SEQUENCE [LARGE SCALE GENOMIC DNA]</scope>
    <source>
        <strain evidence="3 4">CGMCC 4.1877</strain>
    </source>
</reference>
<name>A0A1I5EUL7_PSUAM</name>
<keyword evidence="4" id="KW-1185">Reference proteome</keyword>
<accession>A0A1I5EUL7</accession>
<keyword evidence="1" id="KW-0472">Membrane</keyword>
<dbReference type="PANTHER" id="PTHR33383">
    <property type="entry name" value="MEMBRANE PROTEIN INSERTION EFFICIENCY FACTOR-RELATED"/>
    <property type="match status" value="1"/>
</dbReference>
<dbReference type="PANTHER" id="PTHR33383:SF1">
    <property type="entry name" value="MEMBRANE PROTEIN INSERTION EFFICIENCY FACTOR-RELATED"/>
    <property type="match status" value="1"/>
</dbReference>
<organism evidence="3 4">
    <name type="scientific">Pseudonocardia ammonioxydans</name>
    <dbReference type="NCBI Taxonomy" id="260086"/>
    <lineage>
        <taxon>Bacteria</taxon>
        <taxon>Bacillati</taxon>
        <taxon>Actinomycetota</taxon>
        <taxon>Actinomycetes</taxon>
        <taxon>Pseudonocardiales</taxon>
        <taxon>Pseudonocardiaceae</taxon>
        <taxon>Pseudonocardia</taxon>
    </lineage>
</organism>
<proteinExistence type="inferred from homology"/>
<evidence type="ECO:0000256" key="1">
    <source>
        <dbReference type="HAMAP-Rule" id="MF_00386"/>
    </source>
</evidence>
<feature type="compositionally biased region" description="Low complexity" evidence="2">
    <location>
        <begin position="107"/>
        <end position="123"/>
    </location>
</feature>
<dbReference type="NCBIfam" id="TIGR00278">
    <property type="entry name" value="membrane protein insertion efficiency factor YidD"/>
    <property type="match status" value="1"/>
</dbReference>
<feature type="compositionally biased region" description="Basic and acidic residues" evidence="2">
    <location>
        <begin position="81"/>
        <end position="106"/>
    </location>
</feature>
<evidence type="ECO:0000256" key="2">
    <source>
        <dbReference type="SAM" id="MobiDB-lite"/>
    </source>
</evidence>
<dbReference type="EMBL" id="FOUY01000033">
    <property type="protein sequence ID" value="SFO15204.1"/>
    <property type="molecule type" value="Genomic_DNA"/>
</dbReference>